<accession>A0A915CL07</accession>
<evidence type="ECO:0000313" key="19">
    <source>
        <dbReference type="WBParaSite" id="jg10078"/>
    </source>
</evidence>
<keyword evidence="15" id="KW-1133">Transmembrane helix</keyword>
<keyword evidence="15" id="KW-0472">Membrane</keyword>
<evidence type="ECO:0000256" key="2">
    <source>
        <dbReference type="ARBA" id="ARBA00004496"/>
    </source>
</evidence>
<feature type="region of interest" description="Disordered" evidence="14">
    <location>
        <begin position="121"/>
        <end position="149"/>
    </location>
</feature>
<evidence type="ECO:0000256" key="15">
    <source>
        <dbReference type="SAM" id="Phobius"/>
    </source>
</evidence>
<dbReference type="Pfam" id="PF12678">
    <property type="entry name" value="zf-rbx1"/>
    <property type="match status" value="1"/>
</dbReference>
<evidence type="ECO:0000256" key="8">
    <source>
        <dbReference type="ARBA" id="ARBA00022786"/>
    </source>
</evidence>
<evidence type="ECO:0000256" key="10">
    <source>
        <dbReference type="ARBA" id="ARBA00023242"/>
    </source>
</evidence>
<reference evidence="19" key="1">
    <citation type="submission" date="2022-11" db="UniProtKB">
        <authorList>
            <consortium name="WormBaseParasite"/>
        </authorList>
    </citation>
    <scope>IDENTIFICATION</scope>
</reference>
<dbReference type="AlphaFoldDB" id="A0A915CL07"/>
<dbReference type="PROSITE" id="PS50089">
    <property type="entry name" value="ZF_RING_2"/>
    <property type="match status" value="1"/>
</dbReference>
<comment type="similarity">
    <text evidence="4">Belongs to the RING-box family.</text>
</comment>
<dbReference type="Gene3D" id="3.30.40.10">
    <property type="entry name" value="Zinc/RING finger domain, C3HC4 (zinc finger)"/>
    <property type="match status" value="1"/>
</dbReference>
<comment type="subcellular location">
    <subcellularLocation>
        <location evidence="2">Cytoplasm</location>
    </subcellularLocation>
    <subcellularLocation>
        <location evidence="1">Nucleus</location>
    </subcellularLocation>
</comment>
<dbReference type="GO" id="GO:0008270">
    <property type="term" value="F:zinc ion binding"/>
    <property type="evidence" value="ECO:0007669"/>
    <property type="project" value="UniProtKB-KW"/>
</dbReference>
<dbReference type="PANTHER" id="PTHR45701">
    <property type="entry name" value="SYNAPTOBREVIN FAMILY MEMBER"/>
    <property type="match status" value="1"/>
</dbReference>
<dbReference type="Proteomes" id="UP000887574">
    <property type="component" value="Unplaced"/>
</dbReference>
<keyword evidence="10" id="KW-0539">Nucleus</keyword>
<proteinExistence type="inferred from homology"/>
<evidence type="ECO:0000256" key="7">
    <source>
        <dbReference type="ARBA" id="ARBA00022771"/>
    </source>
</evidence>
<keyword evidence="5" id="KW-0963">Cytoplasm</keyword>
<dbReference type="InterPro" id="IPR042855">
    <property type="entry name" value="V_SNARE_CC"/>
</dbReference>
<feature type="transmembrane region" description="Helical" evidence="15">
    <location>
        <begin position="211"/>
        <end position="232"/>
    </location>
</feature>
<dbReference type="CDD" id="cd16485">
    <property type="entry name" value="mRING-H2-C3H2C2D_RBX1"/>
    <property type="match status" value="1"/>
</dbReference>
<dbReference type="InterPro" id="IPR024766">
    <property type="entry name" value="Znf_RING_H2"/>
</dbReference>
<dbReference type="Pfam" id="PF00957">
    <property type="entry name" value="Synaptobrevin"/>
    <property type="match status" value="1"/>
</dbReference>
<keyword evidence="6" id="KW-0479">Metal-binding</keyword>
<feature type="transmembrane region" description="Helical" evidence="15">
    <location>
        <begin position="543"/>
        <end position="562"/>
    </location>
</feature>
<sequence length="564" mass="65081">MTEGQVKMEVDEATSGTSSAVSKKPRFEVKKWNAVALWAWDIVVDTCAICRNHIMDLCIECQANQASATNEECNVAWGVCNHAFHFHCISRWLRTRQVCPLDNREWEFQKYVEAATSPNQTEISGAMDGQGEQGGAPGQGARPSNKRLQQTQAQVDEVVGIMKVNVEKVLERDQKLSHLDDRADALQEGASQFEKSAATLKRKYWWKNIKMIIIMCAIVILLVIIIVIWAGGKMMDNTVLFKARVKMLKNKESKAKETEAERHIRLFPTTIGTFSTYGDSLTDADRKKFDNQVDTAVKQCSRLIQHLDKQTSTDKKLREDELKHLKFVTRLLNIYLKEVCSIVAMLRSIHLKKSQHIRKICRLANLVDMYENSIAVVKKEEDEQNKRLHQLHEEIEEKHDQYFDSLPSPSRVDGWEEAEVDVKDIKPKYQSFEGIDTKPIYEPTEPEKIKEEFTDLSKVEQDQLMAENKGLYQRMSHSNTEIMRIESQLVEIQKLQNTFTEKLVEQERDIDSIHTQTVHTLDNLETANEFIRDSIRNTATRRVIALFCLIVLTFTLLFLDWYNP</sequence>
<evidence type="ECO:0000256" key="14">
    <source>
        <dbReference type="SAM" id="MobiDB-lite"/>
    </source>
</evidence>
<dbReference type="PROSITE" id="PS00417">
    <property type="entry name" value="SYNAPTOBREVIN"/>
    <property type="match status" value="1"/>
</dbReference>
<dbReference type="Gene3D" id="1.20.5.110">
    <property type="match status" value="2"/>
</dbReference>
<keyword evidence="8" id="KW-0833">Ubl conjugation pathway</keyword>
<dbReference type="InterPro" id="IPR013083">
    <property type="entry name" value="Znf_RING/FYVE/PHD"/>
</dbReference>
<evidence type="ECO:0000256" key="5">
    <source>
        <dbReference type="ARBA" id="ARBA00022490"/>
    </source>
</evidence>
<dbReference type="FunFam" id="3.30.40.10:FF:000010">
    <property type="entry name" value="E3 ubiquitin-protein ligase RBX1"/>
    <property type="match status" value="1"/>
</dbReference>
<evidence type="ECO:0000313" key="18">
    <source>
        <dbReference type="Proteomes" id="UP000887574"/>
    </source>
</evidence>
<evidence type="ECO:0000259" key="17">
    <source>
        <dbReference type="PROSITE" id="PS50892"/>
    </source>
</evidence>
<keyword evidence="15" id="KW-0812">Transmembrane</keyword>
<organism evidence="18 19">
    <name type="scientific">Ditylenchus dipsaci</name>
    <dbReference type="NCBI Taxonomy" id="166011"/>
    <lineage>
        <taxon>Eukaryota</taxon>
        <taxon>Metazoa</taxon>
        <taxon>Ecdysozoa</taxon>
        <taxon>Nematoda</taxon>
        <taxon>Chromadorea</taxon>
        <taxon>Rhabditida</taxon>
        <taxon>Tylenchina</taxon>
        <taxon>Tylenchomorpha</taxon>
        <taxon>Sphaerularioidea</taxon>
        <taxon>Anguinidae</taxon>
        <taxon>Anguininae</taxon>
        <taxon>Ditylenchus</taxon>
    </lineage>
</organism>
<dbReference type="GO" id="GO:0031462">
    <property type="term" value="C:Cul2-RING ubiquitin ligase complex"/>
    <property type="evidence" value="ECO:0007669"/>
    <property type="project" value="UniProtKB-ARBA"/>
</dbReference>
<evidence type="ECO:0000256" key="11">
    <source>
        <dbReference type="PROSITE-ProRule" id="PRU00175"/>
    </source>
</evidence>
<dbReference type="InterPro" id="IPR001388">
    <property type="entry name" value="Synaptobrevin-like"/>
</dbReference>
<evidence type="ECO:0000256" key="1">
    <source>
        <dbReference type="ARBA" id="ARBA00004123"/>
    </source>
</evidence>
<evidence type="ECO:0000256" key="6">
    <source>
        <dbReference type="ARBA" id="ARBA00022723"/>
    </source>
</evidence>
<feature type="domain" description="V-SNARE coiled-coil homology" evidence="17">
    <location>
        <begin position="147"/>
        <end position="207"/>
    </location>
</feature>
<dbReference type="PROSITE" id="PS50892">
    <property type="entry name" value="V_SNARE"/>
    <property type="match status" value="1"/>
</dbReference>
<dbReference type="InterPro" id="IPR016444">
    <property type="entry name" value="Synaptobrevin/VAMP"/>
</dbReference>
<dbReference type="GO" id="GO:0016192">
    <property type="term" value="P:vesicle-mediated transport"/>
    <property type="evidence" value="ECO:0007669"/>
    <property type="project" value="InterPro"/>
</dbReference>
<evidence type="ECO:0000256" key="9">
    <source>
        <dbReference type="ARBA" id="ARBA00022833"/>
    </source>
</evidence>
<name>A0A915CL07_9BILA</name>
<dbReference type="WBParaSite" id="jg10078">
    <property type="protein sequence ID" value="jg10078"/>
    <property type="gene ID" value="jg10078"/>
</dbReference>
<dbReference type="CDD" id="cd15870">
    <property type="entry name" value="R-SNARE_VAMP2"/>
    <property type="match status" value="1"/>
</dbReference>
<dbReference type="SUPFAM" id="SSF58038">
    <property type="entry name" value="SNARE fusion complex"/>
    <property type="match status" value="2"/>
</dbReference>
<dbReference type="PRINTS" id="PR00219">
    <property type="entry name" value="SYNAPTOBREVN"/>
</dbReference>
<keyword evidence="7 11" id="KW-0863">Zinc-finger</keyword>
<dbReference type="GO" id="GO:0005634">
    <property type="term" value="C:nucleus"/>
    <property type="evidence" value="ECO:0007669"/>
    <property type="project" value="UniProtKB-SubCell"/>
</dbReference>
<keyword evidence="12 13" id="KW-0175">Coiled coil</keyword>
<evidence type="ECO:0000256" key="12">
    <source>
        <dbReference type="PROSITE-ProRule" id="PRU00290"/>
    </source>
</evidence>
<dbReference type="SUPFAM" id="SSF57850">
    <property type="entry name" value="RING/U-box"/>
    <property type="match status" value="1"/>
</dbReference>
<evidence type="ECO:0000256" key="4">
    <source>
        <dbReference type="ARBA" id="ARBA00009273"/>
    </source>
</evidence>
<evidence type="ECO:0000256" key="3">
    <source>
        <dbReference type="ARBA" id="ARBA00004906"/>
    </source>
</evidence>
<dbReference type="GO" id="GO:0005737">
    <property type="term" value="C:cytoplasm"/>
    <property type="evidence" value="ECO:0007669"/>
    <property type="project" value="UniProtKB-SubCell"/>
</dbReference>
<comment type="pathway">
    <text evidence="3">Protein modification; protein ubiquitination.</text>
</comment>
<keyword evidence="18" id="KW-1185">Reference proteome</keyword>
<evidence type="ECO:0000259" key="16">
    <source>
        <dbReference type="PROSITE" id="PS50089"/>
    </source>
</evidence>
<feature type="coiled-coil region" evidence="13">
    <location>
        <begin position="374"/>
        <end position="401"/>
    </location>
</feature>
<feature type="domain" description="RING-type" evidence="16">
    <location>
        <begin position="58"/>
        <end position="103"/>
    </location>
</feature>
<protein>
    <submittedName>
        <fullName evidence="19">Uncharacterized protein</fullName>
    </submittedName>
</protein>
<dbReference type="GO" id="GO:0016020">
    <property type="term" value="C:membrane"/>
    <property type="evidence" value="ECO:0007669"/>
    <property type="project" value="InterPro"/>
</dbReference>
<keyword evidence="9" id="KW-0862">Zinc</keyword>
<evidence type="ECO:0000256" key="13">
    <source>
        <dbReference type="SAM" id="Coils"/>
    </source>
</evidence>
<dbReference type="InterPro" id="IPR001841">
    <property type="entry name" value="Znf_RING"/>
</dbReference>